<keyword evidence="2" id="KW-1185">Reference proteome</keyword>
<name>A0ABD0JNS1_9CAEN</name>
<gene>
    <name evidence="1" type="ORF">BaRGS_00032488</name>
</gene>
<accession>A0ABD0JNS1</accession>
<protein>
    <recommendedName>
        <fullName evidence="3">Secreted protein</fullName>
    </recommendedName>
</protein>
<sequence length="92" mass="9513">MPLSALCSGFKSKTFFAPSGSSALAVGAATEGGTRAEDVQGTADRALHEETTSQAPTSTSCSRSGNDITLFRPHLTLTRRGTIACVCSAVYQ</sequence>
<evidence type="ECO:0008006" key="3">
    <source>
        <dbReference type="Google" id="ProtNLM"/>
    </source>
</evidence>
<dbReference type="EMBL" id="JACVVK020000380">
    <property type="protein sequence ID" value="KAK7476295.1"/>
    <property type="molecule type" value="Genomic_DNA"/>
</dbReference>
<organism evidence="1 2">
    <name type="scientific">Batillaria attramentaria</name>
    <dbReference type="NCBI Taxonomy" id="370345"/>
    <lineage>
        <taxon>Eukaryota</taxon>
        <taxon>Metazoa</taxon>
        <taxon>Spiralia</taxon>
        <taxon>Lophotrochozoa</taxon>
        <taxon>Mollusca</taxon>
        <taxon>Gastropoda</taxon>
        <taxon>Caenogastropoda</taxon>
        <taxon>Sorbeoconcha</taxon>
        <taxon>Cerithioidea</taxon>
        <taxon>Batillariidae</taxon>
        <taxon>Batillaria</taxon>
    </lineage>
</organism>
<reference evidence="1 2" key="1">
    <citation type="journal article" date="2023" name="Sci. Data">
        <title>Genome assembly of the Korean intertidal mud-creeper Batillaria attramentaria.</title>
        <authorList>
            <person name="Patra A.K."/>
            <person name="Ho P.T."/>
            <person name="Jun S."/>
            <person name="Lee S.J."/>
            <person name="Kim Y."/>
            <person name="Won Y.J."/>
        </authorList>
    </citation>
    <scope>NUCLEOTIDE SEQUENCE [LARGE SCALE GENOMIC DNA]</scope>
    <source>
        <strain evidence="1">Wonlab-2016</strain>
    </source>
</reference>
<evidence type="ECO:0000313" key="1">
    <source>
        <dbReference type="EMBL" id="KAK7476295.1"/>
    </source>
</evidence>
<dbReference type="Proteomes" id="UP001519460">
    <property type="component" value="Unassembled WGS sequence"/>
</dbReference>
<comment type="caution">
    <text evidence="1">The sequence shown here is derived from an EMBL/GenBank/DDBJ whole genome shotgun (WGS) entry which is preliminary data.</text>
</comment>
<evidence type="ECO:0000313" key="2">
    <source>
        <dbReference type="Proteomes" id="UP001519460"/>
    </source>
</evidence>
<proteinExistence type="predicted"/>
<dbReference type="AlphaFoldDB" id="A0ABD0JNS1"/>